<keyword evidence="3" id="KW-0645">Protease</keyword>
<dbReference type="InterPro" id="IPR050951">
    <property type="entry name" value="Retrovirus_Pol_polyprotein"/>
</dbReference>
<accession>A0A1W5CX47</accession>
<dbReference type="Pfam" id="PF03732">
    <property type="entry name" value="Retrotrans_gag"/>
    <property type="match status" value="1"/>
</dbReference>
<evidence type="ECO:0000256" key="16">
    <source>
        <dbReference type="ARBA" id="ARBA00023125"/>
    </source>
</evidence>
<dbReference type="InterPro" id="IPR041588">
    <property type="entry name" value="Integrase_H2C2"/>
</dbReference>
<evidence type="ECO:0000256" key="9">
    <source>
        <dbReference type="ARBA" id="ARBA00022759"/>
    </source>
</evidence>
<evidence type="ECO:0000256" key="1">
    <source>
        <dbReference type="ARBA" id="ARBA00011353"/>
    </source>
</evidence>
<dbReference type="GO" id="GO:0004519">
    <property type="term" value="F:endonuclease activity"/>
    <property type="evidence" value="ECO:0007669"/>
    <property type="project" value="UniProtKB-KW"/>
</dbReference>
<dbReference type="InterPro" id="IPR021109">
    <property type="entry name" value="Peptidase_aspartic_dom_sf"/>
</dbReference>
<dbReference type="GO" id="GO:0008270">
    <property type="term" value="F:zinc ion binding"/>
    <property type="evidence" value="ECO:0007669"/>
    <property type="project" value="UniProtKB-KW"/>
</dbReference>
<comment type="subunit">
    <text evidence="1">Component of the NuA4 histone acetyltransferase complex.</text>
</comment>
<feature type="region of interest" description="Disordered" evidence="19">
    <location>
        <begin position="348"/>
        <end position="372"/>
    </location>
</feature>
<dbReference type="SUPFAM" id="SSF57756">
    <property type="entry name" value="Retrovirus zinc finger-like domains"/>
    <property type="match status" value="1"/>
</dbReference>
<feature type="domain" description="Integrase catalytic" evidence="23">
    <location>
        <begin position="1253"/>
        <end position="1418"/>
    </location>
</feature>
<keyword evidence="11" id="KW-0460">Magnesium</keyword>
<dbReference type="FunFam" id="3.30.70.270:FF:000063">
    <property type="entry name" value="Zinc knuckle domaincontaining protein"/>
    <property type="match status" value="1"/>
</dbReference>
<evidence type="ECO:0000256" key="6">
    <source>
        <dbReference type="ARBA" id="ARBA00022722"/>
    </source>
</evidence>
<evidence type="ECO:0000256" key="17">
    <source>
        <dbReference type="ARBA" id="ARBA00023172"/>
    </source>
</evidence>
<dbReference type="GO" id="GO:0003677">
    <property type="term" value="F:DNA binding"/>
    <property type="evidence" value="ECO:0007669"/>
    <property type="project" value="UniProtKB-KW"/>
</dbReference>
<evidence type="ECO:0000256" key="13">
    <source>
        <dbReference type="ARBA" id="ARBA00022908"/>
    </source>
</evidence>
<dbReference type="Gene3D" id="2.40.70.10">
    <property type="entry name" value="Acid Proteases"/>
    <property type="match status" value="1"/>
</dbReference>
<dbReference type="CDD" id="cd01647">
    <property type="entry name" value="RT_LTR"/>
    <property type="match status" value="1"/>
</dbReference>
<dbReference type="SUPFAM" id="SSF54160">
    <property type="entry name" value="Chromo domain-like"/>
    <property type="match status" value="1"/>
</dbReference>
<dbReference type="EMBL" id="FWEW01000623">
    <property type="protein sequence ID" value="SLM35305.1"/>
    <property type="molecule type" value="Genomic_DNA"/>
</dbReference>
<keyword evidence="16" id="KW-0238">DNA-binding</keyword>
<dbReference type="GO" id="GO:0006338">
    <property type="term" value="P:chromatin remodeling"/>
    <property type="evidence" value="ECO:0007669"/>
    <property type="project" value="UniProtKB-ARBA"/>
</dbReference>
<dbReference type="Proteomes" id="UP000192927">
    <property type="component" value="Unassembled WGS sequence"/>
</dbReference>
<evidence type="ECO:0000256" key="12">
    <source>
        <dbReference type="ARBA" id="ARBA00022884"/>
    </source>
</evidence>
<dbReference type="Pfam" id="PF08284">
    <property type="entry name" value="RVP_2"/>
    <property type="match status" value="1"/>
</dbReference>
<dbReference type="InterPro" id="IPR036875">
    <property type="entry name" value="Znf_CCHC_sf"/>
</dbReference>
<proteinExistence type="predicted"/>
<feature type="region of interest" description="Disordered" evidence="19">
    <location>
        <begin position="1609"/>
        <end position="1644"/>
    </location>
</feature>
<evidence type="ECO:0000259" key="23">
    <source>
        <dbReference type="PROSITE" id="PS50994"/>
    </source>
</evidence>
<keyword evidence="6" id="KW-0540">Nuclease</keyword>
<dbReference type="FunFam" id="3.30.420.10:FF:000032">
    <property type="entry name" value="Retrovirus-related Pol polyprotein from transposon 297-like Protein"/>
    <property type="match status" value="1"/>
</dbReference>
<dbReference type="InterPro" id="IPR056924">
    <property type="entry name" value="SH3_Tf2-1"/>
</dbReference>
<evidence type="ECO:0000256" key="8">
    <source>
        <dbReference type="ARBA" id="ARBA00022750"/>
    </source>
</evidence>
<dbReference type="Pfam" id="PF17917">
    <property type="entry name" value="RT_RNaseH"/>
    <property type="match status" value="1"/>
</dbReference>
<dbReference type="CDD" id="cd09274">
    <property type="entry name" value="RNase_HI_RT_Ty3"/>
    <property type="match status" value="1"/>
</dbReference>
<keyword evidence="18" id="KW-0862">Zinc</keyword>
<dbReference type="Gene3D" id="4.10.60.10">
    <property type="entry name" value="Zinc finger, CCHC-type"/>
    <property type="match status" value="1"/>
</dbReference>
<evidence type="ECO:0000256" key="11">
    <source>
        <dbReference type="ARBA" id="ARBA00022842"/>
    </source>
</evidence>
<evidence type="ECO:0000259" key="21">
    <source>
        <dbReference type="PROSITE" id="PS50158"/>
    </source>
</evidence>
<dbReference type="Gene3D" id="3.10.10.10">
    <property type="entry name" value="HIV Type 1 Reverse Transcriptase, subunit A, domain 1"/>
    <property type="match status" value="1"/>
</dbReference>
<dbReference type="InterPro" id="IPR000477">
    <property type="entry name" value="RT_dom"/>
</dbReference>
<evidence type="ECO:0000256" key="5">
    <source>
        <dbReference type="ARBA" id="ARBA00022695"/>
    </source>
</evidence>
<dbReference type="GO" id="GO:0004190">
    <property type="term" value="F:aspartic-type endopeptidase activity"/>
    <property type="evidence" value="ECO:0007669"/>
    <property type="project" value="UniProtKB-KW"/>
</dbReference>
<evidence type="ECO:0000256" key="7">
    <source>
        <dbReference type="ARBA" id="ARBA00022723"/>
    </source>
</evidence>
<evidence type="ECO:0000256" key="14">
    <source>
        <dbReference type="ARBA" id="ARBA00022918"/>
    </source>
</evidence>
<dbReference type="CDD" id="cd00303">
    <property type="entry name" value="retropepsin_like"/>
    <property type="match status" value="1"/>
</dbReference>
<dbReference type="Pfam" id="PF00078">
    <property type="entry name" value="RVT_1"/>
    <property type="match status" value="1"/>
</dbReference>
<dbReference type="InterPro" id="IPR001584">
    <property type="entry name" value="Integrase_cat-core"/>
</dbReference>
<name>A0A1W5CX47_9LECA</name>
<dbReference type="GO" id="GO:0006310">
    <property type="term" value="P:DNA recombination"/>
    <property type="evidence" value="ECO:0007669"/>
    <property type="project" value="UniProtKB-KW"/>
</dbReference>
<evidence type="ECO:0000256" key="19">
    <source>
        <dbReference type="SAM" id="MobiDB-lite"/>
    </source>
</evidence>
<dbReference type="InterPro" id="IPR001878">
    <property type="entry name" value="Znf_CCHC"/>
</dbReference>
<dbReference type="InterPro" id="IPR036397">
    <property type="entry name" value="RNaseH_sf"/>
</dbReference>
<feature type="domain" description="CCHC-type" evidence="21">
    <location>
        <begin position="259"/>
        <end position="273"/>
    </location>
</feature>
<keyword evidence="12" id="KW-0694">RNA-binding</keyword>
<feature type="region of interest" description="Disordered" evidence="19">
    <location>
        <begin position="205"/>
        <end position="243"/>
    </location>
</feature>
<dbReference type="Pfam" id="PF17921">
    <property type="entry name" value="Integrase_H2C2"/>
    <property type="match status" value="1"/>
</dbReference>
<feature type="compositionally biased region" description="Basic and acidic residues" evidence="19">
    <location>
        <begin position="205"/>
        <end position="218"/>
    </location>
</feature>
<sequence>MSTTGSTQGGSKAAKSEIVTTKSLKLATPTIFTGDRKKLDTFLLQLNLYFKFNRSSFATDADRVQYAAYYLQGEAEEWFRPHLQEYTDNEDDLSQAEESTRRMFASFTRFKSEIRMMFGDIDRERTAERNLLKLRQTKSAADYTAHFTRLSAATNWEDAALTAIFYAGLKDGVKDEIARGERPDNLRAMTIMAIRIDNRLYERRKEKGQPTYGDERKIATYTSGRKRNKNRHQKNDKYGPKPMDIDVIEPKKRIFDGDCYNCGKKGHLARDCRGPQRTKKSGKVKKPSHETLSWIGCYDDNCKVHRSEKEGAAWYPQGHISMITEENSGEEPDMWEDCHLPTISECNEAAAEAQRSPSPPLETEEPEPEGDPVREACRQHLVRAGVLEDSYRPPGPEEAAENEAMVNLSYMQYTSQMLHDAIDRLDYRDMVDLTLMLGHFILSDTAPDGPEARLVRDGVHEVLRRGIATRTDEPEANVSAKTETQPTRLTRNSLREHDMVYSIHGQRHAQIKIPVTMGTLDAWAMVDSGATGNFVSERFVRDNQIRKTKKAHPYRVGNADGTPNKGNNGWVTHEASIWMKYEAFEGLIIWDIATIGSAAIILGMPWLRQANPSIDWETRTVRIGTNTVGSQNEISTLAQIGIPAEYAEYEEMFKERADHDALPEHQTWDHEIPIVPGKNPEKQAIYPISEAKLEVLRKYIDENKAKGFIQESTSPVGYPILFMQKKDGTQRLCVDYRKLNAITVKNSYPLPLISELQDRLQKAKWFTKLDVRQAYHQIRMKAGEEWKTAFRTRLGHFEYRVMPFGLTNAPASFQSYINNVLREYLDVFATVYIDDILIYSETEEEHRVHVRKVLTALQMEDLRLSLEKSEFHKQEIDFLGYIIRPGELGMDPNKVTAIKEWPEPKTVKEVQAFLGFANFYRRFIEKYSQKAAPLTNLTKKDQPFRWEDEHQRAFETIKEAFANGKVLQIFDPELPMEVETDASDGALGACLGQRKDKKLVPVAFYSRKLAPAELNYEIHDKELLAIVDALKQWRVYLEGSKTEVKVYSDHKNLESFTTTKVLNRRQVRWSEELAAYHFRIYYRKGSLNGQADALSRRADYVTDIPKTAGQILEVDADGNLAYHRRQIAATFEVADTEGEQLIREALTKDRAMKDLCTPNQEPGSPFEYEDGILWFNGKCYVPKSARDWVIRTCHDDRVQGHQGIERTLDKVATHWYIPRARHKVEEYIQKCDKCQRSKHARHAPYGRLQPVPTINQPWKTIAFDFIVKLPVSQEPMTQQYYDTILVVTDKLTKYGKFVPYLEGSSAEELAYAFYKYVVADHGLPTQIISDRDKLVVSKFWQSLMDLMGVQHKLSTAYHPQTDGQTERLNQTLEQYLRNYVNYQQDNWVELLPVAQLAYNTAKNATIGCTPFYANYGFKADIKNVPRGLQPIAQKAKVKAEDLAQLHEQLHQDIAFASQRTAKYYNSNRKKGPSLEEGDKVYLLQRNIRTDRPAKKLDHTKLGPFRIKKTLGPDVYELELPKSMKIHPVFHITVLEPAHPSIPVATQVPTLETDNNDKEYVVEKVLQSQLVDGRLQYLVKWKGYSMDDNTWEPASQFTSKKVLQDFHRHHPEQPRMVMPQGNRTGKPPERTNRAATQRPTRGRPN</sequence>
<dbReference type="Pfam" id="PF00385">
    <property type="entry name" value="Chromo"/>
    <property type="match status" value="1"/>
</dbReference>
<keyword evidence="8" id="KW-0064">Aspartyl protease</keyword>
<evidence type="ECO:0000256" key="4">
    <source>
        <dbReference type="ARBA" id="ARBA00022679"/>
    </source>
</evidence>
<dbReference type="InterPro" id="IPR000953">
    <property type="entry name" value="Chromo/chromo_shadow_dom"/>
</dbReference>
<dbReference type="InterPro" id="IPR043128">
    <property type="entry name" value="Rev_trsase/Diguanyl_cyclase"/>
</dbReference>
<dbReference type="SMART" id="SM00298">
    <property type="entry name" value="CHROMO"/>
    <property type="match status" value="1"/>
</dbReference>
<keyword evidence="25" id="KW-1185">Reference proteome</keyword>
<dbReference type="PROSITE" id="PS50013">
    <property type="entry name" value="CHROMO_2"/>
    <property type="match status" value="1"/>
</dbReference>
<dbReference type="SUPFAM" id="SSF53098">
    <property type="entry name" value="Ribonuclease H-like"/>
    <property type="match status" value="1"/>
</dbReference>
<dbReference type="PANTHER" id="PTHR37984">
    <property type="entry name" value="PROTEIN CBG26694"/>
    <property type="match status" value="1"/>
</dbReference>
<dbReference type="InterPro" id="IPR023780">
    <property type="entry name" value="Chromo_domain"/>
</dbReference>
<dbReference type="Gene3D" id="3.30.70.270">
    <property type="match status" value="2"/>
</dbReference>
<keyword evidence="17" id="KW-0233">DNA recombination</keyword>
<dbReference type="GO" id="GO:0015074">
    <property type="term" value="P:DNA integration"/>
    <property type="evidence" value="ECO:0007669"/>
    <property type="project" value="UniProtKB-KW"/>
</dbReference>
<feature type="domain" description="Reverse transcriptase" evidence="22">
    <location>
        <begin position="704"/>
        <end position="883"/>
    </location>
</feature>
<dbReference type="FunFam" id="3.10.20.370:FF:000001">
    <property type="entry name" value="Retrovirus-related Pol polyprotein from transposon 17.6-like protein"/>
    <property type="match status" value="1"/>
</dbReference>
<dbReference type="InterPro" id="IPR005162">
    <property type="entry name" value="Retrotrans_gag_dom"/>
</dbReference>
<dbReference type="Gene3D" id="1.10.340.70">
    <property type="match status" value="1"/>
</dbReference>
<keyword evidence="9" id="KW-0255">Endonuclease</keyword>
<dbReference type="PROSITE" id="PS50878">
    <property type="entry name" value="RT_POL"/>
    <property type="match status" value="1"/>
</dbReference>
<dbReference type="SMART" id="SM00343">
    <property type="entry name" value="ZnF_C2HC"/>
    <property type="match status" value="1"/>
</dbReference>
<reference evidence="25" key="1">
    <citation type="submission" date="2017-03" db="EMBL/GenBank/DDBJ databases">
        <authorList>
            <person name="Sharma R."/>
            <person name="Thines M."/>
        </authorList>
    </citation>
    <scope>NUCLEOTIDE SEQUENCE [LARGE SCALE GENOMIC DNA]</scope>
</reference>
<dbReference type="EC" id="2.7.7.49" evidence="2"/>
<dbReference type="GO" id="GO:0003723">
    <property type="term" value="F:RNA binding"/>
    <property type="evidence" value="ECO:0007669"/>
    <property type="project" value="UniProtKB-KW"/>
</dbReference>
<evidence type="ECO:0000313" key="25">
    <source>
        <dbReference type="Proteomes" id="UP000192927"/>
    </source>
</evidence>
<dbReference type="Pfam" id="PF00098">
    <property type="entry name" value="zf-CCHC"/>
    <property type="match status" value="1"/>
</dbReference>
<dbReference type="InterPro" id="IPR041373">
    <property type="entry name" value="RT_RNaseH"/>
</dbReference>
<keyword evidence="15" id="KW-0239">DNA-directed DNA polymerase</keyword>
<evidence type="ECO:0000256" key="2">
    <source>
        <dbReference type="ARBA" id="ARBA00012493"/>
    </source>
</evidence>
<dbReference type="GO" id="GO:0003887">
    <property type="term" value="F:DNA-directed DNA polymerase activity"/>
    <property type="evidence" value="ECO:0007669"/>
    <property type="project" value="UniProtKB-KW"/>
</dbReference>
<dbReference type="InterPro" id="IPR043502">
    <property type="entry name" value="DNA/RNA_pol_sf"/>
</dbReference>
<evidence type="ECO:0000256" key="3">
    <source>
        <dbReference type="ARBA" id="ARBA00022670"/>
    </source>
</evidence>
<dbReference type="GO" id="GO:0005634">
    <property type="term" value="C:nucleus"/>
    <property type="evidence" value="ECO:0007669"/>
    <property type="project" value="UniProtKB-ARBA"/>
</dbReference>
<dbReference type="Pfam" id="PF24626">
    <property type="entry name" value="SH3_Tf2-1"/>
    <property type="match status" value="1"/>
</dbReference>
<keyword evidence="14 24" id="KW-0695">RNA-directed DNA polymerase</keyword>
<dbReference type="GO" id="GO:0003964">
    <property type="term" value="F:RNA-directed DNA polymerase activity"/>
    <property type="evidence" value="ECO:0007669"/>
    <property type="project" value="UniProtKB-KW"/>
</dbReference>
<dbReference type="PROSITE" id="PS50994">
    <property type="entry name" value="INTEGRASE"/>
    <property type="match status" value="1"/>
</dbReference>
<dbReference type="Gene3D" id="2.40.50.40">
    <property type="match status" value="1"/>
</dbReference>
<dbReference type="CDD" id="cd00024">
    <property type="entry name" value="CD_CSD"/>
    <property type="match status" value="1"/>
</dbReference>
<keyword evidence="7" id="KW-0479">Metal-binding</keyword>
<keyword evidence="13" id="KW-0229">DNA integration</keyword>
<dbReference type="InterPro" id="IPR012337">
    <property type="entry name" value="RNaseH-like_sf"/>
</dbReference>
<dbReference type="InterPro" id="IPR016197">
    <property type="entry name" value="Chromo-like_dom_sf"/>
</dbReference>
<evidence type="ECO:0000256" key="18">
    <source>
        <dbReference type="PROSITE-ProRule" id="PRU00047"/>
    </source>
</evidence>
<evidence type="ECO:0000313" key="24">
    <source>
        <dbReference type="EMBL" id="SLM35305.1"/>
    </source>
</evidence>
<feature type="domain" description="Chromo" evidence="20">
    <location>
        <begin position="1559"/>
        <end position="1617"/>
    </location>
</feature>
<keyword evidence="4" id="KW-0808">Transferase</keyword>
<keyword evidence="10" id="KW-0378">Hydrolase</keyword>
<keyword evidence="5" id="KW-0548">Nucleotidyltransferase</keyword>
<dbReference type="PROSITE" id="PS50158">
    <property type="entry name" value="ZF_CCHC"/>
    <property type="match status" value="1"/>
</dbReference>
<dbReference type="Gene3D" id="3.30.420.10">
    <property type="entry name" value="Ribonuclease H-like superfamily/Ribonuclease H"/>
    <property type="match status" value="1"/>
</dbReference>
<dbReference type="PANTHER" id="PTHR37984:SF5">
    <property type="entry name" value="PROTEIN NYNRIN-LIKE"/>
    <property type="match status" value="1"/>
</dbReference>
<evidence type="ECO:0000256" key="10">
    <source>
        <dbReference type="ARBA" id="ARBA00022801"/>
    </source>
</evidence>
<keyword evidence="18" id="KW-0863">Zinc-finger</keyword>
<evidence type="ECO:0000256" key="15">
    <source>
        <dbReference type="ARBA" id="ARBA00022932"/>
    </source>
</evidence>
<protein>
    <recommendedName>
        <fullName evidence="2">RNA-directed DNA polymerase</fullName>
        <ecNumber evidence="2">2.7.7.49</ecNumber>
    </recommendedName>
</protein>
<dbReference type="GO" id="GO:0006508">
    <property type="term" value="P:proteolysis"/>
    <property type="evidence" value="ECO:0007669"/>
    <property type="project" value="UniProtKB-KW"/>
</dbReference>
<evidence type="ECO:0000259" key="22">
    <source>
        <dbReference type="PROSITE" id="PS50878"/>
    </source>
</evidence>
<evidence type="ECO:0000259" key="20">
    <source>
        <dbReference type="PROSITE" id="PS50013"/>
    </source>
</evidence>
<organism evidence="24 25">
    <name type="scientific">Lasallia pustulata</name>
    <dbReference type="NCBI Taxonomy" id="136370"/>
    <lineage>
        <taxon>Eukaryota</taxon>
        <taxon>Fungi</taxon>
        <taxon>Dikarya</taxon>
        <taxon>Ascomycota</taxon>
        <taxon>Pezizomycotina</taxon>
        <taxon>Lecanoromycetes</taxon>
        <taxon>OSLEUM clade</taxon>
        <taxon>Umbilicariomycetidae</taxon>
        <taxon>Umbilicariales</taxon>
        <taxon>Umbilicariaceae</taxon>
        <taxon>Lasallia</taxon>
    </lineage>
</organism>
<dbReference type="SUPFAM" id="SSF56672">
    <property type="entry name" value="DNA/RNA polymerases"/>
    <property type="match status" value="1"/>
</dbReference>